<dbReference type="InterPro" id="IPR017871">
    <property type="entry name" value="ABC_transporter-like_CS"/>
</dbReference>
<evidence type="ECO:0000256" key="1">
    <source>
        <dbReference type="ARBA" id="ARBA00005417"/>
    </source>
</evidence>
<dbReference type="GO" id="GO:0005524">
    <property type="term" value="F:ATP binding"/>
    <property type="evidence" value="ECO:0007669"/>
    <property type="project" value="UniProtKB-KW"/>
</dbReference>
<protein>
    <submittedName>
        <fullName evidence="8">NitT/TauT family transport system ATP-binding protein</fullName>
    </submittedName>
</protein>
<keyword evidence="3" id="KW-0547">Nucleotide-binding</keyword>
<evidence type="ECO:0000256" key="4">
    <source>
        <dbReference type="ARBA" id="ARBA00022840"/>
    </source>
</evidence>
<dbReference type="PANTHER" id="PTHR42781:SF8">
    <property type="entry name" value="BICARBONATE TRANSPORT ATP-BINDING PROTEIN CMPC"/>
    <property type="match status" value="1"/>
</dbReference>
<dbReference type="Proteomes" id="UP000256343">
    <property type="component" value="Unassembled WGS sequence"/>
</dbReference>
<evidence type="ECO:0000313" key="9">
    <source>
        <dbReference type="Proteomes" id="UP000252631"/>
    </source>
</evidence>
<dbReference type="PROSITE" id="PS00211">
    <property type="entry name" value="ABC_TRANSPORTER_1"/>
    <property type="match status" value="1"/>
</dbReference>
<dbReference type="InterPro" id="IPR027417">
    <property type="entry name" value="P-loop_NTPase"/>
</dbReference>
<reference evidence="8 9" key="1">
    <citation type="submission" date="2017-08" db="EMBL/GenBank/DDBJ databases">
        <authorList>
            <person name="de Groot N.N."/>
        </authorList>
    </citation>
    <scope>NUCLEOTIDE SEQUENCE [LARGE SCALE GENOMIC DNA]</scope>
    <source>
        <strain evidence="8 9">JA575</strain>
    </source>
</reference>
<dbReference type="AlphaFoldDB" id="A0A336JU91"/>
<dbReference type="EMBL" id="UFQQ01000029">
    <property type="protein sequence ID" value="SSW93042.1"/>
    <property type="molecule type" value="Genomic_DNA"/>
</dbReference>
<name>A0A336JU91_9BRAD</name>
<evidence type="ECO:0000313" key="8">
    <source>
        <dbReference type="EMBL" id="SSW93042.1"/>
    </source>
</evidence>
<evidence type="ECO:0000259" key="6">
    <source>
        <dbReference type="PROSITE" id="PS50893"/>
    </source>
</evidence>
<evidence type="ECO:0000313" key="7">
    <source>
        <dbReference type="EMBL" id="RED25823.1"/>
    </source>
</evidence>
<dbReference type="SUPFAM" id="SSF52540">
    <property type="entry name" value="P-loop containing nucleoside triphosphate hydrolases"/>
    <property type="match status" value="1"/>
</dbReference>
<evidence type="ECO:0000256" key="5">
    <source>
        <dbReference type="ARBA" id="ARBA00024722"/>
    </source>
</evidence>
<dbReference type="InterPro" id="IPR003439">
    <property type="entry name" value="ABC_transporter-like_ATP-bd"/>
</dbReference>
<dbReference type="Pfam" id="PF00005">
    <property type="entry name" value="ABC_tran"/>
    <property type="match status" value="1"/>
</dbReference>
<reference evidence="7 10" key="2">
    <citation type="submission" date="2018-07" db="EMBL/GenBank/DDBJ databases">
        <title>Genomic Encyclopedia of Archaeal and Bacterial Type Strains, Phase II (KMG-II): from individual species to whole genera.</title>
        <authorList>
            <person name="Goeker M."/>
        </authorList>
    </citation>
    <scope>NUCLEOTIDE SEQUENCE [LARGE SCALE GENOMIC DNA]</scope>
    <source>
        <strain evidence="7 10">JA575</strain>
    </source>
</reference>
<dbReference type="SMART" id="SM00382">
    <property type="entry name" value="AAA"/>
    <property type="match status" value="1"/>
</dbReference>
<feature type="domain" description="ABC transporter" evidence="6">
    <location>
        <begin position="15"/>
        <end position="215"/>
    </location>
</feature>
<keyword evidence="2" id="KW-0813">Transport</keyword>
<gene>
    <name evidence="7" type="ORF">BJ125_1297</name>
    <name evidence="8" type="ORF">SAMN05892882_1297</name>
</gene>
<organism evidence="8 9">
    <name type="scientific">Rhodopseudomonas pentothenatexigens</name>
    <dbReference type="NCBI Taxonomy" id="999699"/>
    <lineage>
        <taxon>Bacteria</taxon>
        <taxon>Pseudomonadati</taxon>
        <taxon>Pseudomonadota</taxon>
        <taxon>Alphaproteobacteria</taxon>
        <taxon>Hyphomicrobiales</taxon>
        <taxon>Nitrobacteraceae</taxon>
        <taxon>Rhodopseudomonas</taxon>
    </lineage>
</organism>
<evidence type="ECO:0000256" key="2">
    <source>
        <dbReference type="ARBA" id="ARBA00022448"/>
    </source>
</evidence>
<comment type="similarity">
    <text evidence="1">Belongs to the ABC transporter superfamily.</text>
</comment>
<dbReference type="InterPro" id="IPR003593">
    <property type="entry name" value="AAA+_ATPase"/>
</dbReference>
<dbReference type="Gene3D" id="3.40.50.300">
    <property type="entry name" value="P-loop containing nucleotide triphosphate hydrolases"/>
    <property type="match status" value="1"/>
</dbReference>
<dbReference type="PROSITE" id="PS50893">
    <property type="entry name" value="ABC_TRANSPORTER_2"/>
    <property type="match status" value="1"/>
</dbReference>
<sequence>MPAYRSKKSWPGAHIAIQGVNHRYRRSSSNVLSSIDLEIKPCEQLALVGRSGCGKSTLLHIISGLTKPTTGEIRIDGALVESPSPHWIMMFQQPNLYPWMSVAQNVGLGMKFAGRPKQEIAARVDELLHLVELDGYGGRNAQELSGGQQQRVALARSLAVDPEVLLLDEPFSALDAVTRRALQRDVRRIAEDMKITLVIVTHDIRKLWQWPIVPW</sequence>
<dbReference type="PANTHER" id="PTHR42781">
    <property type="entry name" value="SPERMIDINE/PUTRESCINE IMPORT ATP-BINDING PROTEIN POTA"/>
    <property type="match status" value="1"/>
</dbReference>
<accession>A0A336JU91</accession>
<keyword evidence="4 8" id="KW-0067">ATP-binding</keyword>
<dbReference type="InterPro" id="IPR050093">
    <property type="entry name" value="ABC_SmlMolc_Importer"/>
</dbReference>
<dbReference type="Proteomes" id="UP000252631">
    <property type="component" value="Unassembled WGS sequence"/>
</dbReference>
<dbReference type="EMBL" id="QRDT01000029">
    <property type="protein sequence ID" value="RED25823.1"/>
    <property type="molecule type" value="Genomic_DNA"/>
</dbReference>
<dbReference type="GO" id="GO:0016887">
    <property type="term" value="F:ATP hydrolysis activity"/>
    <property type="evidence" value="ECO:0007669"/>
    <property type="project" value="InterPro"/>
</dbReference>
<comment type="function">
    <text evidence="5">Involved in beta-(1--&gt;2)glucan export. Transmembrane domains (TMD) form a pore in the inner membrane and the ATP-binding domain (NBD) is responsible for energy generation.</text>
</comment>
<dbReference type="RefSeq" id="WP_244601360.1">
    <property type="nucleotide sequence ID" value="NZ_QRDT01000029.1"/>
</dbReference>
<keyword evidence="10" id="KW-1185">Reference proteome</keyword>
<proteinExistence type="inferred from homology"/>
<evidence type="ECO:0000256" key="3">
    <source>
        <dbReference type="ARBA" id="ARBA00022741"/>
    </source>
</evidence>
<evidence type="ECO:0000313" key="10">
    <source>
        <dbReference type="Proteomes" id="UP000256343"/>
    </source>
</evidence>